<dbReference type="InParanoid" id="K7LBP0"/>
<dbReference type="AlphaFoldDB" id="K7LBP0"/>
<dbReference type="Gramene" id="KRH36995">
    <property type="protein sequence ID" value="KRH36995"/>
    <property type="gene ID" value="GLYMA_09G037500"/>
</dbReference>
<keyword evidence="3" id="KW-1185">Reference proteome</keyword>
<evidence type="ECO:0000313" key="1">
    <source>
        <dbReference type="EMBL" id="KRH36995.1"/>
    </source>
</evidence>
<dbReference type="EnsemblPlants" id="KRH36995">
    <property type="protein sequence ID" value="KRH36995"/>
    <property type="gene ID" value="GLYMA_09G037500"/>
</dbReference>
<protein>
    <submittedName>
        <fullName evidence="1 2">Uncharacterized protein</fullName>
    </submittedName>
</protein>
<name>K7LBP0_SOYBN</name>
<dbReference type="PaxDb" id="3847-GLYMA09G04230.1"/>
<dbReference type="EMBL" id="CM000842">
    <property type="protein sequence ID" value="KRH36995.1"/>
    <property type="molecule type" value="Genomic_DNA"/>
</dbReference>
<gene>
    <name evidence="1" type="ORF">GLYMA_09G037500</name>
</gene>
<evidence type="ECO:0000313" key="3">
    <source>
        <dbReference type="Proteomes" id="UP000008827"/>
    </source>
</evidence>
<proteinExistence type="predicted"/>
<dbReference type="HOGENOM" id="CLU_2965575_0_0_1"/>
<evidence type="ECO:0000313" key="2">
    <source>
        <dbReference type="EnsemblPlants" id="KRH36995"/>
    </source>
</evidence>
<reference evidence="1" key="3">
    <citation type="submission" date="2018-07" db="EMBL/GenBank/DDBJ databases">
        <title>WGS assembly of Glycine max.</title>
        <authorList>
            <person name="Schmutz J."/>
            <person name="Cannon S."/>
            <person name="Schlueter J."/>
            <person name="Ma J."/>
            <person name="Mitros T."/>
            <person name="Nelson W."/>
            <person name="Hyten D."/>
            <person name="Song Q."/>
            <person name="Thelen J."/>
            <person name="Cheng J."/>
            <person name="Xu D."/>
            <person name="Hellsten U."/>
            <person name="May G."/>
            <person name="Yu Y."/>
            <person name="Sakurai T."/>
            <person name="Umezawa T."/>
            <person name="Bhattacharyya M."/>
            <person name="Sandhu D."/>
            <person name="Valliyodan B."/>
            <person name="Lindquist E."/>
            <person name="Peto M."/>
            <person name="Grant D."/>
            <person name="Shu S."/>
            <person name="Goodstein D."/>
            <person name="Barry K."/>
            <person name="Futrell-Griggs M."/>
            <person name="Abernathy B."/>
            <person name="Du J."/>
            <person name="Tian Z."/>
            <person name="Zhu L."/>
            <person name="Gill N."/>
            <person name="Joshi T."/>
            <person name="Libault M."/>
            <person name="Sethuraman A."/>
            <person name="Zhang X."/>
            <person name="Shinozaki K."/>
            <person name="Nguyen H."/>
            <person name="Wing R."/>
            <person name="Cregan P."/>
            <person name="Specht J."/>
            <person name="Grimwood J."/>
            <person name="Rokhsar D."/>
            <person name="Stacey G."/>
            <person name="Shoemaker R."/>
            <person name="Jackson S."/>
        </authorList>
    </citation>
    <scope>NUCLEOTIDE SEQUENCE</scope>
    <source>
        <tissue evidence="1">Callus</tissue>
    </source>
</reference>
<reference evidence="2" key="2">
    <citation type="submission" date="2018-02" db="UniProtKB">
        <authorList>
            <consortium name="EnsemblPlants"/>
        </authorList>
    </citation>
    <scope>IDENTIFICATION</scope>
    <source>
        <strain evidence="2">Williams 82</strain>
    </source>
</reference>
<sequence>MKMSVEEGLLLASVTLNGPRSMQQLPERKNPISQGGGVVKSSSFLYGHVTTTERVLSSF</sequence>
<dbReference type="Proteomes" id="UP000008827">
    <property type="component" value="Chromosome 9"/>
</dbReference>
<accession>K7LBP0</accession>
<organism evidence="2">
    <name type="scientific">Glycine max</name>
    <name type="common">Soybean</name>
    <name type="synonym">Glycine hispida</name>
    <dbReference type="NCBI Taxonomy" id="3847"/>
    <lineage>
        <taxon>Eukaryota</taxon>
        <taxon>Viridiplantae</taxon>
        <taxon>Streptophyta</taxon>
        <taxon>Embryophyta</taxon>
        <taxon>Tracheophyta</taxon>
        <taxon>Spermatophyta</taxon>
        <taxon>Magnoliopsida</taxon>
        <taxon>eudicotyledons</taxon>
        <taxon>Gunneridae</taxon>
        <taxon>Pentapetalae</taxon>
        <taxon>rosids</taxon>
        <taxon>fabids</taxon>
        <taxon>Fabales</taxon>
        <taxon>Fabaceae</taxon>
        <taxon>Papilionoideae</taxon>
        <taxon>50 kb inversion clade</taxon>
        <taxon>NPAAA clade</taxon>
        <taxon>indigoferoid/millettioid clade</taxon>
        <taxon>Phaseoleae</taxon>
        <taxon>Glycine</taxon>
        <taxon>Glycine subgen. Soja</taxon>
    </lineage>
</organism>
<reference evidence="1 2" key="1">
    <citation type="journal article" date="2010" name="Nature">
        <title>Genome sequence of the palaeopolyploid soybean.</title>
        <authorList>
            <person name="Schmutz J."/>
            <person name="Cannon S.B."/>
            <person name="Schlueter J."/>
            <person name="Ma J."/>
            <person name="Mitros T."/>
            <person name="Nelson W."/>
            <person name="Hyten D.L."/>
            <person name="Song Q."/>
            <person name="Thelen J.J."/>
            <person name="Cheng J."/>
            <person name="Xu D."/>
            <person name="Hellsten U."/>
            <person name="May G.D."/>
            <person name="Yu Y."/>
            <person name="Sakurai T."/>
            <person name="Umezawa T."/>
            <person name="Bhattacharyya M.K."/>
            <person name="Sandhu D."/>
            <person name="Valliyodan B."/>
            <person name="Lindquist E."/>
            <person name="Peto M."/>
            <person name="Grant D."/>
            <person name="Shu S."/>
            <person name="Goodstein D."/>
            <person name="Barry K."/>
            <person name="Futrell-Griggs M."/>
            <person name="Abernathy B."/>
            <person name="Du J."/>
            <person name="Tian Z."/>
            <person name="Zhu L."/>
            <person name="Gill N."/>
            <person name="Joshi T."/>
            <person name="Libault M."/>
            <person name="Sethuraman A."/>
            <person name="Zhang X.-C."/>
            <person name="Shinozaki K."/>
            <person name="Nguyen H.T."/>
            <person name="Wing R.A."/>
            <person name="Cregan P."/>
            <person name="Specht J."/>
            <person name="Grimwood J."/>
            <person name="Rokhsar D."/>
            <person name="Stacey G."/>
            <person name="Shoemaker R.C."/>
            <person name="Jackson S.A."/>
        </authorList>
    </citation>
    <scope>NUCLEOTIDE SEQUENCE [LARGE SCALE GENOMIC DNA]</scope>
    <source>
        <strain evidence="2">cv. Williams 82</strain>
        <tissue evidence="1">Callus</tissue>
    </source>
</reference>